<dbReference type="AlphaFoldDB" id="A0A949JM49"/>
<dbReference type="RefSeq" id="WP_211039122.1">
    <property type="nucleotide sequence ID" value="NZ_JAELVF020000001.1"/>
</dbReference>
<keyword evidence="4" id="KW-1185">Reference proteome</keyword>
<dbReference type="SUPFAM" id="SSF140453">
    <property type="entry name" value="EsxAB dimer-like"/>
    <property type="match status" value="1"/>
</dbReference>
<dbReference type="Gene3D" id="1.10.287.1060">
    <property type="entry name" value="ESAT-6-like"/>
    <property type="match status" value="1"/>
</dbReference>
<protein>
    <submittedName>
        <fullName evidence="3">WXG100 family type VII secretion target</fullName>
    </submittedName>
</protein>
<reference evidence="3" key="1">
    <citation type="submission" date="2021-06" db="EMBL/GenBank/DDBJ databases">
        <title>Sequencing of actinobacteria type strains.</title>
        <authorList>
            <person name="Nguyen G.-S."/>
            <person name="Wentzel A."/>
        </authorList>
    </citation>
    <scope>NUCLEOTIDE SEQUENCE</scope>
    <source>
        <strain evidence="3">P38-E01</strain>
    </source>
</reference>
<gene>
    <name evidence="3" type="ORF">JGS22_003255</name>
</gene>
<evidence type="ECO:0000313" key="3">
    <source>
        <dbReference type="EMBL" id="MBU7596680.1"/>
    </source>
</evidence>
<organism evidence="3 4">
    <name type="scientific">Streptomyces tardus</name>
    <dbReference type="NCBI Taxonomy" id="2780544"/>
    <lineage>
        <taxon>Bacteria</taxon>
        <taxon>Bacillati</taxon>
        <taxon>Actinomycetota</taxon>
        <taxon>Actinomycetes</taxon>
        <taxon>Kitasatosporales</taxon>
        <taxon>Streptomycetaceae</taxon>
        <taxon>Streptomyces</taxon>
    </lineage>
</organism>
<dbReference type="InterPro" id="IPR036689">
    <property type="entry name" value="ESAT-6-like_sf"/>
</dbReference>
<feature type="domain" description="Outer membrane channel protein CpnT-like N-terminal" evidence="2">
    <location>
        <begin position="53"/>
        <end position="164"/>
    </location>
</feature>
<sequence>MGVGAQAGDALSRVSYALDWSNPLASTLDEIIRGILKQFNVDELLEQVSGDVERLAEVATEWRVAARDLRGVVDDLQAERNLLNEAWKGPAAKGFGTMMNGFEKALLAEAEDMETIAQLLEMAAKECAAAEKLMLDLVVEIVQAVIASAATTAILGVLTAGAAAAIGPIIAGANIAYRVARGARITARLAERLADLARRMQAMRKLAKVRHELRKGPKHFKGGLKRFIRPEEGQARDPMDLVRYAAYRQAKGVVKAGVHETLGVDRTGAVTGVGMEEGPGIAERRIEYRNRPGPESFDERTKASPDHAKKTVREAFG</sequence>
<dbReference type="EMBL" id="JAELVF020000001">
    <property type="protein sequence ID" value="MBU7596680.1"/>
    <property type="molecule type" value="Genomic_DNA"/>
</dbReference>
<evidence type="ECO:0000256" key="1">
    <source>
        <dbReference type="SAM" id="MobiDB-lite"/>
    </source>
</evidence>
<name>A0A949JM49_9ACTN</name>
<proteinExistence type="predicted"/>
<accession>A0A949JM49</accession>
<dbReference type="InterPro" id="IPR057746">
    <property type="entry name" value="CpnT-like_N"/>
</dbReference>
<dbReference type="Proteomes" id="UP000694501">
    <property type="component" value="Unassembled WGS sequence"/>
</dbReference>
<feature type="region of interest" description="Disordered" evidence="1">
    <location>
        <begin position="283"/>
        <end position="317"/>
    </location>
</feature>
<evidence type="ECO:0000313" key="4">
    <source>
        <dbReference type="Proteomes" id="UP000694501"/>
    </source>
</evidence>
<comment type="caution">
    <text evidence="3">The sequence shown here is derived from an EMBL/GenBank/DDBJ whole genome shotgun (WGS) entry which is preliminary data.</text>
</comment>
<evidence type="ECO:0000259" key="2">
    <source>
        <dbReference type="Pfam" id="PF25547"/>
    </source>
</evidence>
<dbReference type="Pfam" id="PF25547">
    <property type="entry name" value="WXG100_2"/>
    <property type="match status" value="1"/>
</dbReference>